<gene>
    <name evidence="2" type="ORF">LHA26_16195</name>
</gene>
<organism evidence="2 3">
    <name type="scientific">Sphingomonas morindae</name>
    <dbReference type="NCBI Taxonomy" id="1541170"/>
    <lineage>
        <taxon>Bacteria</taxon>
        <taxon>Pseudomonadati</taxon>
        <taxon>Pseudomonadota</taxon>
        <taxon>Alphaproteobacteria</taxon>
        <taxon>Sphingomonadales</taxon>
        <taxon>Sphingomonadaceae</taxon>
        <taxon>Sphingomonas</taxon>
    </lineage>
</organism>
<feature type="transmembrane region" description="Helical" evidence="1">
    <location>
        <begin position="81"/>
        <end position="99"/>
    </location>
</feature>
<dbReference type="RefSeq" id="WP_252166598.1">
    <property type="nucleotide sequence ID" value="NZ_CP084930.1"/>
</dbReference>
<dbReference type="Proteomes" id="UP001056937">
    <property type="component" value="Chromosome 1"/>
</dbReference>
<keyword evidence="1" id="KW-0472">Membrane</keyword>
<evidence type="ECO:0000256" key="1">
    <source>
        <dbReference type="SAM" id="Phobius"/>
    </source>
</evidence>
<name>A0ABY4X7B2_9SPHN</name>
<protein>
    <recommendedName>
        <fullName evidence="4">DUF3784 domain-containing protein</fullName>
    </recommendedName>
</protein>
<dbReference type="EMBL" id="CP084930">
    <property type="protein sequence ID" value="USI72789.1"/>
    <property type="molecule type" value="Genomic_DNA"/>
</dbReference>
<keyword evidence="1" id="KW-0812">Transmembrane</keyword>
<proteinExistence type="predicted"/>
<evidence type="ECO:0000313" key="3">
    <source>
        <dbReference type="Proteomes" id="UP001056937"/>
    </source>
</evidence>
<sequence length="101" mass="10202">MHPASLLAVISVFALVLSGLNWLLFVLITFLYDLPALARATARADEEGVAAPRGLAEGARLLEGAGVLAGAFRRAGAGPTAAAMSLLCLVLAAVAAGIAKF</sequence>
<reference evidence="2" key="1">
    <citation type="journal article" date="2022" name="Toxins">
        <title>Genomic Analysis of Sphingopyxis sp. USTB-05 for Biodegrading Cyanobacterial Hepatotoxins.</title>
        <authorList>
            <person name="Liu C."/>
            <person name="Xu Q."/>
            <person name="Zhao Z."/>
            <person name="Zhang H."/>
            <person name="Liu X."/>
            <person name="Yin C."/>
            <person name="Liu Y."/>
            <person name="Yan H."/>
        </authorList>
    </citation>
    <scope>NUCLEOTIDE SEQUENCE</scope>
    <source>
        <strain evidence="2">NBD5</strain>
    </source>
</reference>
<keyword evidence="1" id="KW-1133">Transmembrane helix</keyword>
<evidence type="ECO:0008006" key="4">
    <source>
        <dbReference type="Google" id="ProtNLM"/>
    </source>
</evidence>
<feature type="transmembrane region" description="Helical" evidence="1">
    <location>
        <begin position="6"/>
        <end position="32"/>
    </location>
</feature>
<keyword evidence="3" id="KW-1185">Reference proteome</keyword>
<evidence type="ECO:0000313" key="2">
    <source>
        <dbReference type="EMBL" id="USI72789.1"/>
    </source>
</evidence>
<accession>A0ABY4X7B2</accession>